<dbReference type="Proteomes" id="UP001274896">
    <property type="component" value="Unassembled WGS sequence"/>
</dbReference>
<evidence type="ECO:0000313" key="2">
    <source>
        <dbReference type="Proteomes" id="UP001274896"/>
    </source>
</evidence>
<evidence type="ECO:0000313" key="1">
    <source>
        <dbReference type="EMBL" id="KAK3505961.1"/>
    </source>
</evidence>
<accession>A0AAE0PPT5</accession>
<keyword evidence="2" id="KW-1185">Reference proteome</keyword>
<protein>
    <submittedName>
        <fullName evidence="1">Uncharacterized protein</fullName>
    </submittedName>
</protein>
<name>A0AAE0PPT5_9TELE</name>
<dbReference type="EMBL" id="JAUCMX010000380">
    <property type="protein sequence ID" value="KAK3505961.1"/>
    <property type="molecule type" value="Genomic_DNA"/>
</dbReference>
<proteinExistence type="predicted"/>
<organism evidence="1 2">
    <name type="scientific">Hemibagrus guttatus</name>
    <dbReference type="NCBI Taxonomy" id="175788"/>
    <lineage>
        <taxon>Eukaryota</taxon>
        <taxon>Metazoa</taxon>
        <taxon>Chordata</taxon>
        <taxon>Craniata</taxon>
        <taxon>Vertebrata</taxon>
        <taxon>Euteleostomi</taxon>
        <taxon>Actinopterygii</taxon>
        <taxon>Neopterygii</taxon>
        <taxon>Teleostei</taxon>
        <taxon>Ostariophysi</taxon>
        <taxon>Siluriformes</taxon>
        <taxon>Bagridae</taxon>
        <taxon>Hemibagrus</taxon>
    </lineage>
</organism>
<comment type="caution">
    <text evidence="1">The sequence shown here is derived from an EMBL/GenBank/DDBJ whole genome shotgun (WGS) entry which is preliminary data.</text>
</comment>
<reference evidence="1" key="1">
    <citation type="submission" date="2023-06" db="EMBL/GenBank/DDBJ databases">
        <title>Male Hemibagrus guttatus genome.</title>
        <authorList>
            <person name="Bian C."/>
        </authorList>
    </citation>
    <scope>NUCLEOTIDE SEQUENCE</scope>
    <source>
        <strain evidence="1">Male_cb2023</strain>
        <tissue evidence="1">Muscle</tissue>
    </source>
</reference>
<gene>
    <name evidence="1" type="ORF">QTP70_018982</name>
</gene>
<dbReference type="AlphaFoldDB" id="A0AAE0PPT5"/>
<sequence>MRHIKTQLPPSLDPLQFVYHPNRSMDDAITTTLYLALTYLDNKDSLVAWCTPGGELHLVTQHKLHQQESPAASLLPVEAEESPSPSPILTVFYRGTIKSILSSCITAWFGNCTVSYRQTVQRIVRTTEKIIGVSLTSITDMYTTRCICKANSIVDDPTHPSYTLFTLLLSGKST</sequence>